<evidence type="ECO:0000256" key="10">
    <source>
        <dbReference type="ARBA" id="ARBA00023133"/>
    </source>
</evidence>
<reference evidence="13" key="1">
    <citation type="submission" date="2024-05" db="EMBL/GenBank/DDBJ databases">
        <title>Draft genome assemblies of 36 bacteria isolated from hibernating arctic ground squirrels.</title>
        <authorList>
            <person name="McKee H."/>
            <person name="Mullen L."/>
            <person name="Drown D.M."/>
            <person name="Duddleston K.N."/>
        </authorList>
    </citation>
    <scope>NUCLEOTIDE SEQUENCE</scope>
    <source>
        <strain evidence="13">AN1007</strain>
    </source>
</reference>
<keyword evidence="8 11" id="KW-0274">FAD</keyword>
<proteinExistence type="inferred from homology"/>
<dbReference type="InterPro" id="IPR036188">
    <property type="entry name" value="FAD/NAD-bd_sf"/>
</dbReference>
<dbReference type="Gene3D" id="1.10.3110.10">
    <property type="entry name" value="protoporphyrinogen ix oxidase, domain 3"/>
    <property type="match status" value="1"/>
</dbReference>
<evidence type="ECO:0000256" key="3">
    <source>
        <dbReference type="ARBA" id="ARBA00004744"/>
    </source>
</evidence>
<dbReference type="Pfam" id="PF01593">
    <property type="entry name" value="Amino_oxidase"/>
    <property type="match status" value="1"/>
</dbReference>
<comment type="cofactor">
    <cofactor evidence="2 11">
        <name>FAD</name>
        <dbReference type="ChEBI" id="CHEBI:57692"/>
    </cofactor>
</comment>
<keyword evidence="9 11" id="KW-0560">Oxidoreductase</keyword>
<dbReference type="GO" id="GO:0004729">
    <property type="term" value="F:oxygen-dependent protoporphyrinogen oxidase activity"/>
    <property type="evidence" value="ECO:0007669"/>
    <property type="project" value="UniProtKB-UniRule"/>
</dbReference>
<dbReference type="GO" id="GO:0006783">
    <property type="term" value="P:heme biosynthetic process"/>
    <property type="evidence" value="ECO:0007669"/>
    <property type="project" value="UniProtKB-UniRule"/>
</dbReference>
<accession>A0AAU8NCN5</accession>
<sequence>MENQHRKQVVIAGGGITGLSAAYYVEQFCRANDVTADIVIVEKKDRFGGHVHTGKRDGFVIERGPDSFLARKTSIIELMHELDMGEEIVGTRPGVSHSYIAYRNKLHPIPDGFMLGVPTKWKPFITTRLLSLRGKVRAAADLVLPRRSSPQDESLGQLLRRRLGDEVLEQIAEPLLAGIYAGNADGLSVQATFPMLQETEQKHRSLIVGMLGVRKSRVPKQAAKPAAGAAVKSVSQPAGTASRSMFLSASGGLESVVTQLEQALASTSTVRLIRKTEVIQVTKTDTTPNTHRGRYKIHLSSGSSLAADAVVIAAPAYAAADMLSHEHDSIAEYLRSIPYASVINVVLAYREQDVGVSLQASGFVVPRKEERKITACTWTSSKWAHTAPEGHVLMRAYVGKYGRDSMSQQLADDDIIAEVRRELQETMGISAQPIFTEINRLPHSMPQYQVGHLERIGEVEKLLEDVMPGVYVGGGGYRGIGVPDCISQGRVMAEKVIAALLDR</sequence>
<protein>
    <recommendedName>
        <fullName evidence="6 11">Coproporphyrinogen III oxidase</fullName>
        <ecNumber evidence="5 11">1.3.3.15</ecNumber>
    </recommendedName>
</protein>
<evidence type="ECO:0000256" key="2">
    <source>
        <dbReference type="ARBA" id="ARBA00001974"/>
    </source>
</evidence>
<keyword evidence="11" id="KW-0963">Cytoplasm</keyword>
<dbReference type="InterPro" id="IPR002937">
    <property type="entry name" value="Amino_oxidase"/>
</dbReference>
<dbReference type="EMBL" id="CP159992">
    <property type="protein sequence ID" value="XCP93860.1"/>
    <property type="molecule type" value="Genomic_DNA"/>
</dbReference>
<evidence type="ECO:0000256" key="8">
    <source>
        <dbReference type="ARBA" id="ARBA00022827"/>
    </source>
</evidence>
<dbReference type="PANTHER" id="PTHR42923">
    <property type="entry name" value="PROTOPORPHYRINOGEN OXIDASE"/>
    <property type="match status" value="1"/>
</dbReference>
<comment type="function">
    <text evidence="11">Involved in coproporphyrin-dependent heme b biosynthesis. Catalyzes the oxidation of coproporphyrinogen III to coproporphyrin III.</text>
</comment>
<evidence type="ECO:0000259" key="12">
    <source>
        <dbReference type="Pfam" id="PF01593"/>
    </source>
</evidence>
<dbReference type="RefSeq" id="WP_342554249.1">
    <property type="nucleotide sequence ID" value="NZ_CP159992.1"/>
</dbReference>
<dbReference type="InterPro" id="IPR004572">
    <property type="entry name" value="Protoporphyrinogen_oxidase"/>
</dbReference>
<comment type="pathway">
    <text evidence="3 11">Porphyrin-containing compound metabolism; protoheme biosynthesis.</text>
</comment>
<comment type="similarity">
    <text evidence="4 11">Belongs to the protoporphyrinogen/coproporphyrinogen oxidase family. Coproporphyrinogen III oxidase subfamily.</text>
</comment>
<evidence type="ECO:0000256" key="6">
    <source>
        <dbReference type="ARBA" id="ARBA00019046"/>
    </source>
</evidence>
<organism evidence="13">
    <name type="scientific">Paenibacillus sp. AN1007</name>
    <dbReference type="NCBI Taxonomy" id="3151385"/>
    <lineage>
        <taxon>Bacteria</taxon>
        <taxon>Bacillati</taxon>
        <taxon>Bacillota</taxon>
        <taxon>Bacilli</taxon>
        <taxon>Bacillales</taxon>
        <taxon>Paenibacillaceae</taxon>
        <taxon>Paenibacillus</taxon>
    </lineage>
</organism>
<evidence type="ECO:0000256" key="5">
    <source>
        <dbReference type="ARBA" id="ARBA00012402"/>
    </source>
</evidence>
<evidence type="ECO:0000256" key="1">
    <source>
        <dbReference type="ARBA" id="ARBA00001755"/>
    </source>
</evidence>
<evidence type="ECO:0000256" key="4">
    <source>
        <dbReference type="ARBA" id="ARBA00008310"/>
    </source>
</evidence>
<name>A0AAU8NCN5_9BACL</name>
<dbReference type="NCBIfam" id="TIGR00562">
    <property type="entry name" value="proto_IX_ox"/>
    <property type="match status" value="1"/>
</dbReference>
<dbReference type="InterPro" id="IPR050464">
    <property type="entry name" value="Zeta_carotene_desat/Oxidored"/>
</dbReference>
<comment type="subcellular location">
    <subcellularLocation>
        <location evidence="11">Cytoplasm</location>
    </subcellularLocation>
</comment>
<dbReference type="Gene3D" id="3.50.50.60">
    <property type="entry name" value="FAD/NAD(P)-binding domain"/>
    <property type="match status" value="1"/>
</dbReference>
<keyword evidence="7 11" id="KW-0285">Flavoprotein</keyword>
<dbReference type="Gene3D" id="3.90.660.20">
    <property type="entry name" value="Protoporphyrinogen oxidase, mitochondrial, domain 2"/>
    <property type="match status" value="1"/>
</dbReference>
<dbReference type="PANTHER" id="PTHR42923:SF3">
    <property type="entry name" value="PROTOPORPHYRINOGEN OXIDASE"/>
    <property type="match status" value="1"/>
</dbReference>
<gene>
    <name evidence="13" type="primary">hemG</name>
    <name evidence="13" type="ORF">ABXS70_22090</name>
</gene>
<comment type="catalytic activity">
    <reaction evidence="1">
        <text>coproporphyrinogen III + 3 O2 = coproporphyrin III + 3 H2O2</text>
        <dbReference type="Rhea" id="RHEA:43436"/>
        <dbReference type="ChEBI" id="CHEBI:15379"/>
        <dbReference type="ChEBI" id="CHEBI:16240"/>
        <dbReference type="ChEBI" id="CHEBI:57309"/>
        <dbReference type="ChEBI" id="CHEBI:131725"/>
        <dbReference type="EC" id="1.3.3.15"/>
    </reaction>
    <physiologicalReaction direction="left-to-right" evidence="1">
        <dbReference type="Rhea" id="RHEA:43437"/>
    </physiologicalReaction>
</comment>
<dbReference type="SUPFAM" id="SSF51905">
    <property type="entry name" value="FAD/NAD(P)-binding domain"/>
    <property type="match status" value="1"/>
</dbReference>
<dbReference type="GO" id="GO:0005737">
    <property type="term" value="C:cytoplasm"/>
    <property type="evidence" value="ECO:0007669"/>
    <property type="project" value="UniProtKB-SubCell"/>
</dbReference>
<dbReference type="AlphaFoldDB" id="A0AAU8NCN5"/>
<evidence type="ECO:0000256" key="9">
    <source>
        <dbReference type="ARBA" id="ARBA00023002"/>
    </source>
</evidence>
<dbReference type="SUPFAM" id="SSF54373">
    <property type="entry name" value="FAD-linked reductases, C-terminal domain"/>
    <property type="match status" value="1"/>
</dbReference>
<evidence type="ECO:0000313" key="13">
    <source>
        <dbReference type="EMBL" id="XCP93860.1"/>
    </source>
</evidence>
<feature type="domain" description="Amine oxidase" evidence="12">
    <location>
        <begin position="16"/>
        <end position="497"/>
    </location>
</feature>
<evidence type="ECO:0000256" key="7">
    <source>
        <dbReference type="ARBA" id="ARBA00022630"/>
    </source>
</evidence>
<dbReference type="EC" id="1.3.3.15" evidence="5 11"/>
<keyword evidence="10 11" id="KW-0350">Heme biosynthesis</keyword>
<evidence type="ECO:0000256" key="11">
    <source>
        <dbReference type="RuleBase" id="RU364052"/>
    </source>
</evidence>